<keyword evidence="2" id="KW-0238">DNA-binding</keyword>
<dbReference type="SMART" id="SM00871">
    <property type="entry name" value="AraC_E_bind"/>
    <property type="match status" value="1"/>
</dbReference>
<dbReference type="InterPro" id="IPR010499">
    <property type="entry name" value="AraC_E-bd"/>
</dbReference>
<dbReference type="EMBL" id="JAKUDL010000004">
    <property type="protein sequence ID" value="MCH4295037.1"/>
    <property type="molecule type" value="Genomic_DNA"/>
</dbReference>
<keyword evidence="3" id="KW-0804">Transcription</keyword>
<comment type="caution">
    <text evidence="5">The sequence shown here is derived from an EMBL/GenBank/DDBJ whole genome shotgun (WGS) entry which is preliminary data.</text>
</comment>
<dbReference type="PANTHER" id="PTHR47504:SF5">
    <property type="entry name" value="RIGHT ORIGIN-BINDING PROTEIN"/>
    <property type="match status" value="1"/>
</dbReference>
<gene>
    <name evidence="5" type="ORF">MJ923_12070</name>
</gene>
<dbReference type="AlphaFoldDB" id="A0AAJ1BJH4"/>
<feature type="domain" description="HTH araC/xylS-type" evidence="4">
    <location>
        <begin position="8"/>
        <end position="106"/>
    </location>
</feature>
<protein>
    <submittedName>
        <fullName evidence="5">AraC family transcriptional regulator</fullName>
    </submittedName>
</protein>
<dbReference type="PANTHER" id="PTHR47504">
    <property type="entry name" value="RIGHT ORIGIN-BINDING PROTEIN"/>
    <property type="match status" value="1"/>
</dbReference>
<organism evidence="5 6">
    <name type="scientific">Shewanella zhuhaiensis</name>
    <dbReference type="NCBI Taxonomy" id="2919576"/>
    <lineage>
        <taxon>Bacteria</taxon>
        <taxon>Pseudomonadati</taxon>
        <taxon>Pseudomonadota</taxon>
        <taxon>Gammaproteobacteria</taxon>
        <taxon>Alteromonadales</taxon>
        <taxon>Shewanellaceae</taxon>
        <taxon>Shewanella</taxon>
    </lineage>
</organism>
<dbReference type="InterPro" id="IPR018060">
    <property type="entry name" value="HTH_AraC"/>
</dbReference>
<reference evidence="5 6" key="1">
    <citation type="submission" date="2022-02" db="EMBL/GenBank/DDBJ databases">
        <title>The genome sequence of Shewanella sp. 3B26.</title>
        <authorList>
            <person name="Du J."/>
        </authorList>
    </citation>
    <scope>NUCLEOTIDE SEQUENCE [LARGE SCALE GENOMIC DNA]</scope>
    <source>
        <strain evidence="5 6">3B26</strain>
    </source>
</reference>
<name>A0AAJ1BJH4_9GAMM</name>
<dbReference type="Pfam" id="PF12833">
    <property type="entry name" value="HTH_18"/>
    <property type="match status" value="1"/>
</dbReference>
<dbReference type="InterPro" id="IPR009057">
    <property type="entry name" value="Homeodomain-like_sf"/>
</dbReference>
<dbReference type="SUPFAM" id="SSF46689">
    <property type="entry name" value="Homeodomain-like"/>
    <property type="match status" value="2"/>
</dbReference>
<evidence type="ECO:0000313" key="5">
    <source>
        <dbReference type="EMBL" id="MCH4295037.1"/>
    </source>
</evidence>
<dbReference type="PROSITE" id="PS51257">
    <property type="entry name" value="PROKAR_LIPOPROTEIN"/>
    <property type="match status" value="1"/>
</dbReference>
<keyword evidence="1" id="KW-0805">Transcription regulation</keyword>
<dbReference type="RefSeq" id="WP_240591312.1">
    <property type="nucleotide sequence ID" value="NZ_JAKUDL010000004.1"/>
</dbReference>
<dbReference type="GO" id="GO:0003700">
    <property type="term" value="F:DNA-binding transcription factor activity"/>
    <property type="evidence" value="ECO:0007669"/>
    <property type="project" value="InterPro"/>
</dbReference>
<sequence length="288" mass="32525">MNWTARITAAIHYIEANLGEDIPLQTIAAAACASPFHFQRVFYALVGASPTEYARRRRMTLAGTLLRTSNKNVIEIAAELGYHSPNAFTRAFRQFHGCTPSEGRRPDVTLRSVPQARISSKEQDVMEYRIINKPAFVLAGKSQQFTLESFFQQGPAFWKDYVATAAYQALWQLNAGQAGPVSGATMMSAYFPTNTDNREDFIDVLGVECPGDAAAFEQFTVPAATYAEFNCSYKESKNLNRQIYGEWFDATGYERDEDCPDIVAYFPLPFRPMGEMQVRWWIPLKQRC</sequence>
<dbReference type="PROSITE" id="PS01124">
    <property type="entry name" value="HTH_ARAC_FAMILY_2"/>
    <property type="match status" value="1"/>
</dbReference>
<dbReference type="SUPFAM" id="SSF55136">
    <property type="entry name" value="Probable bacterial effector-binding domain"/>
    <property type="match status" value="1"/>
</dbReference>
<dbReference type="GO" id="GO:0043565">
    <property type="term" value="F:sequence-specific DNA binding"/>
    <property type="evidence" value="ECO:0007669"/>
    <property type="project" value="InterPro"/>
</dbReference>
<evidence type="ECO:0000256" key="2">
    <source>
        <dbReference type="ARBA" id="ARBA00023125"/>
    </source>
</evidence>
<dbReference type="Pfam" id="PF14526">
    <property type="entry name" value="Cass2"/>
    <property type="match status" value="1"/>
</dbReference>
<dbReference type="InterPro" id="IPR029441">
    <property type="entry name" value="Cass2"/>
</dbReference>
<proteinExistence type="predicted"/>
<dbReference type="Gene3D" id="1.10.10.60">
    <property type="entry name" value="Homeodomain-like"/>
    <property type="match status" value="2"/>
</dbReference>
<dbReference type="InterPro" id="IPR011256">
    <property type="entry name" value="Reg_factor_effector_dom_sf"/>
</dbReference>
<dbReference type="InterPro" id="IPR050959">
    <property type="entry name" value="MarA-like"/>
</dbReference>
<evidence type="ECO:0000313" key="6">
    <source>
        <dbReference type="Proteomes" id="UP001297581"/>
    </source>
</evidence>
<dbReference type="PRINTS" id="PR00032">
    <property type="entry name" value="HTHARAC"/>
</dbReference>
<dbReference type="Proteomes" id="UP001297581">
    <property type="component" value="Unassembled WGS sequence"/>
</dbReference>
<evidence type="ECO:0000256" key="1">
    <source>
        <dbReference type="ARBA" id="ARBA00023015"/>
    </source>
</evidence>
<dbReference type="SMART" id="SM00342">
    <property type="entry name" value="HTH_ARAC"/>
    <property type="match status" value="1"/>
</dbReference>
<evidence type="ECO:0000256" key="3">
    <source>
        <dbReference type="ARBA" id="ARBA00023163"/>
    </source>
</evidence>
<dbReference type="Gene3D" id="3.20.80.10">
    <property type="entry name" value="Regulatory factor, effector binding domain"/>
    <property type="match status" value="1"/>
</dbReference>
<keyword evidence="6" id="KW-1185">Reference proteome</keyword>
<evidence type="ECO:0000259" key="4">
    <source>
        <dbReference type="PROSITE" id="PS01124"/>
    </source>
</evidence>
<dbReference type="InterPro" id="IPR020449">
    <property type="entry name" value="Tscrpt_reg_AraC-type_HTH"/>
</dbReference>
<accession>A0AAJ1BJH4</accession>